<dbReference type="Proteomes" id="UP000731465">
    <property type="component" value="Unassembled WGS sequence"/>
</dbReference>
<dbReference type="InterPro" id="IPR011006">
    <property type="entry name" value="CheY-like_superfamily"/>
</dbReference>
<keyword evidence="7" id="KW-0067">ATP-binding</keyword>
<dbReference type="Gene3D" id="3.40.50.2300">
    <property type="match status" value="1"/>
</dbReference>
<keyword evidence="9" id="KW-0805">Transcription regulation</keyword>
<dbReference type="SUPFAM" id="SSF52540">
    <property type="entry name" value="P-loop containing nucleoside triphosphate hydrolases"/>
    <property type="match status" value="1"/>
</dbReference>
<dbReference type="PROSITE" id="PS50045">
    <property type="entry name" value="SIGMA54_INTERACT_4"/>
    <property type="match status" value="1"/>
</dbReference>
<dbReference type="InterPro" id="IPR002078">
    <property type="entry name" value="Sigma_54_int"/>
</dbReference>
<evidence type="ECO:0000256" key="4">
    <source>
        <dbReference type="ARBA" id="ARBA00022491"/>
    </source>
</evidence>
<dbReference type="SUPFAM" id="SSF52172">
    <property type="entry name" value="CheY-like"/>
    <property type="match status" value="1"/>
</dbReference>
<dbReference type="Pfam" id="PF25601">
    <property type="entry name" value="AAA_lid_14"/>
    <property type="match status" value="1"/>
</dbReference>
<comment type="subcellular location">
    <subcellularLocation>
        <location evidence="1">Cytoplasm</location>
    </subcellularLocation>
</comment>
<keyword evidence="20" id="KW-1185">Reference proteome</keyword>
<evidence type="ECO:0000259" key="17">
    <source>
        <dbReference type="PROSITE" id="PS50045"/>
    </source>
</evidence>
<reference evidence="19 20" key="1">
    <citation type="submission" date="2021-03" db="EMBL/GenBank/DDBJ databases">
        <title>Succinivibrio sp. nov. isolated from feces of cow.</title>
        <authorList>
            <person name="Choi J.-Y."/>
        </authorList>
    </citation>
    <scope>NUCLEOTIDE SEQUENCE [LARGE SCALE GENOMIC DNA]</scope>
    <source>
        <strain evidence="19 20">AGMB01872</strain>
    </source>
</reference>
<evidence type="ECO:0000256" key="1">
    <source>
        <dbReference type="ARBA" id="ARBA00004496"/>
    </source>
</evidence>
<dbReference type="InterPro" id="IPR025944">
    <property type="entry name" value="Sigma_54_int_dom_CS"/>
</dbReference>
<dbReference type="EMBL" id="JAGFNY010000007">
    <property type="protein sequence ID" value="MBW7569938.1"/>
    <property type="molecule type" value="Genomic_DNA"/>
</dbReference>
<evidence type="ECO:0000256" key="5">
    <source>
        <dbReference type="ARBA" id="ARBA00022553"/>
    </source>
</evidence>
<sequence>MNPMIWVIDDDTSIRFVFDKALDANKITHRLFENAEAALDAIKKETPDVIISDIRMPGMDGLSLIKRIHEIDENIPFIIMTAHSDLSSAIDAYDEGSFEYLPKPFDIDQAISVIRRAAVHRVNMLQMLDQKAQQAVAPITEPAHEETEIIGKSPAMQEVFKFIGRISKTELPVLIHGEVGTGRSQVAKALHNHGSRKNNKFVSINMSSVAQEMVKYELFGDASKDINECAIVKADGGTLFISEIGDMPIECQNRLLQLIQHQEYTPIGSTEQKHANVRIIASTSHDLEHMVETGAFNSDLYYRLNIININIPPLRDRNNDIPMLAKHFLAQSAIDGHTEPKKLTSEVLVFLCRLPWPGNVRQLKNLCKYLTIMVTGRDIQLVDLPSEFLHANSNQNKLNNQANVQNKENATWQDLLRVWVNTKLKSGEHDILNEAVPEFERIMLEATLNFTGNHKQESAKLLGWGRNTLTRKIKELNIN</sequence>
<keyword evidence="12" id="KW-0804">Transcription</keyword>
<dbReference type="PANTHER" id="PTHR32071:SF95">
    <property type="entry name" value="DNA-BINDING TRANSCRIPTIONAL REGULATOR NTRC"/>
    <property type="match status" value="1"/>
</dbReference>
<evidence type="ECO:0000256" key="10">
    <source>
        <dbReference type="ARBA" id="ARBA00023125"/>
    </source>
</evidence>
<dbReference type="PROSITE" id="PS00688">
    <property type="entry name" value="SIGMA54_INTERACT_3"/>
    <property type="match status" value="1"/>
</dbReference>
<dbReference type="PROSITE" id="PS50110">
    <property type="entry name" value="RESPONSE_REGULATORY"/>
    <property type="match status" value="1"/>
</dbReference>
<keyword evidence="4" id="KW-0678">Repressor</keyword>
<dbReference type="Pfam" id="PF00158">
    <property type="entry name" value="Sigma54_activat"/>
    <property type="match status" value="1"/>
</dbReference>
<dbReference type="PRINTS" id="PR01590">
    <property type="entry name" value="HTHFIS"/>
</dbReference>
<keyword evidence="6" id="KW-0547">Nucleotide-binding</keyword>
<keyword evidence="13" id="KW-0535">Nitrogen fixation</keyword>
<dbReference type="Gene3D" id="1.10.8.60">
    <property type="match status" value="1"/>
</dbReference>
<proteinExistence type="predicted"/>
<evidence type="ECO:0000256" key="2">
    <source>
        <dbReference type="ARBA" id="ARBA00019059"/>
    </source>
</evidence>
<keyword evidence="8" id="KW-0902">Two-component regulatory system</keyword>
<evidence type="ECO:0000313" key="19">
    <source>
        <dbReference type="EMBL" id="MBW7569938.1"/>
    </source>
</evidence>
<evidence type="ECO:0000256" key="13">
    <source>
        <dbReference type="ARBA" id="ARBA00023231"/>
    </source>
</evidence>
<keyword evidence="5 16" id="KW-0597">Phosphoprotein</keyword>
<dbReference type="InterPro" id="IPR002197">
    <property type="entry name" value="HTH_Fis"/>
</dbReference>
<evidence type="ECO:0000256" key="14">
    <source>
        <dbReference type="ARBA" id="ARBA00029881"/>
    </source>
</evidence>
<feature type="domain" description="Response regulatory" evidence="18">
    <location>
        <begin position="4"/>
        <end position="118"/>
    </location>
</feature>
<name>A0ABS7DF62_9GAMM</name>
<dbReference type="InterPro" id="IPR058031">
    <property type="entry name" value="AAA_lid_NorR"/>
</dbReference>
<dbReference type="InterPro" id="IPR009057">
    <property type="entry name" value="Homeodomain-like_sf"/>
</dbReference>
<dbReference type="Pfam" id="PF00072">
    <property type="entry name" value="Response_reg"/>
    <property type="match status" value="1"/>
</dbReference>
<dbReference type="InterPro" id="IPR003593">
    <property type="entry name" value="AAA+_ATPase"/>
</dbReference>
<evidence type="ECO:0000256" key="15">
    <source>
        <dbReference type="ARBA" id="ARBA00031910"/>
    </source>
</evidence>
<dbReference type="Pfam" id="PF02954">
    <property type="entry name" value="HTH_8"/>
    <property type="match status" value="1"/>
</dbReference>
<dbReference type="Gene3D" id="3.40.50.300">
    <property type="entry name" value="P-loop containing nucleotide triphosphate hydrolases"/>
    <property type="match status" value="1"/>
</dbReference>
<evidence type="ECO:0000256" key="6">
    <source>
        <dbReference type="ARBA" id="ARBA00022741"/>
    </source>
</evidence>
<evidence type="ECO:0000313" key="20">
    <source>
        <dbReference type="Proteomes" id="UP000731465"/>
    </source>
</evidence>
<feature type="modified residue" description="4-aspartylphosphate" evidence="16">
    <location>
        <position position="53"/>
    </location>
</feature>
<evidence type="ECO:0000256" key="8">
    <source>
        <dbReference type="ARBA" id="ARBA00023012"/>
    </source>
</evidence>
<gene>
    <name evidence="19" type="primary">glnG</name>
    <name evidence="19" type="ORF">J5V48_03415</name>
</gene>
<dbReference type="SUPFAM" id="SSF46689">
    <property type="entry name" value="Homeodomain-like"/>
    <property type="match status" value="1"/>
</dbReference>
<dbReference type="Gene3D" id="1.10.10.60">
    <property type="entry name" value="Homeodomain-like"/>
    <property type="match status" value="1"/>
</dbReference>
<feature type="domain" description="Sigma-54 factor interaction" evidence="17">
    <location>
        <begin position="149"/>
        <end position="372"/>
    </location>
</feature>
<evidence type="ECO:0000259" key="18">
    <source>
        <dbReference type="PROSITE" id="PS50110"/>
    </source>
</evidence>
<dbReference type="SMART" id="SM00382">
    <property type="entry name" value="AAA"/>
    <property type="match status" value="1"/>
</dbReference>
<evidence type="ECO:0000256" key="16">
    <source>
        <dbReference type="PROSITE-ProRule" id="PRU00169"/>
    </source>
</evidence>
<evidence type="ECO:0000256" key="9">
    <source>
        <dbReference type="ARBA" id="ARBA00023015"/>
    </source>
</evidence>
<dbReference type="CDD" id="cd00009">
    <property type="entry name" value="AAA"/>
    <property type="match status" value="1"/>
</dbReference>
<keyword evidence="10" id="KW-0238">DNA-binding</keyword>
<evidence type="ECO:0000256" key="11">
    <source>
        <dbReference type="ARBA" id="ARBA00023159"/>
    </source>
</evidence>
<dbReference type="RefSeq" id="WP_219937152.1">
    <property type="nucleotide sequence ID" value="NZ_JAGFNY010000007.1"/>
</dbReference>
<protein>
    <recommendedName>
        <fullName evidence="2">DNA-binding transcriptional regulator NtrC</fullName>
    </recommendedName>
    <alternativeName>
        <fullName evidence="14">Nitrogen regulation protein NR(I)</fullName>
    </alternativeName>
    <alternativeName>
        <fullName evidence="15">Nitrogen regulator I</fullName>
    </alternativeName>
</protein>
<evidence type="ECO:0000256" key="12">
    <source>
        <dbReference type="ARBA" id="ARBA00023163"/>
    </source>
</evidence>
<dbReference type="InterPro" id="IPR027417">
    <property type="entry name" value="P-loop_NTPase"/>
</dbReference>
<dbReference type="InterPro" id="IPR001789">
    <property type="entry name" value="Sig_transdc_resp-reg_receiver"/>
</dbReference>
<keyword evidence="11" id="KW-0010">Activator</keyword>
<dbReference type="SMART" id="SM00448">
    <property type="entry name" value="REC"/>
    <property type="match status" value="1"/>
</dbReference>
<evidence type="ECO:0000256" key="3">
    <source>
        <dbReference type="ARBA" id="ARBA00022490"/>
    </source>
</evidence>
<accession>A0ABS7DF62</accession>
<dbReference type="PANTHER" id="PTHR32071">
    <property type="entry name" value="TRANSCRIPTIONAL REGULATORY PROTEIN"/>
    <property type="match status" value="1"/>
</dbReference>
<evidence type="ECO:0000256" key="7">
    <source>
        <dbReference type="ARBA" id="ARBA00022840"/>
    </source>
</evidence>
<organism evidence="19 20">
    <name type="scientific">Succinivibrio faecicola</name>
    <dbReference type="NCBI Taxonomy" id="2820300"/>
    <lineage>
        <taxon>Bacteria</taxon>
        <taxon>Pseudomonadati</taxon>
        <taxon>Pseudomonadota</taxon>
        <taxon>Gammaproteobacteria</taxon>
        <taxon>Aeromonadales</taxon>
        <taxon>Succinivibrionaceae</taxon>
        <taxon>Succinivibrio</taxon>
    </lineage>
</organism>
<comment type="caution">
    <text evidence="19">The sequence shown here is derived from an EMBL/GenBank/DDBJ whole genome shotgun (WGS) entry which is preliminary data.</text>
</comment>
<keyword evidence="3" id="KW-0963">Cytoplasm</keyword>